<dbReference type="CDD" id="cd04301">
    <property type="entry name" value="NAT_SF"/>
    <property type="match status" value="1"/>
</dbReference>
<comment type="caution">
    <text evidence="4">The sequence shown here is derived from an EMBL/GenBank/DDBJ whole genome shotgun (WGS) entry which is preliminary data.</text>
</comment>
<dbReference type="Gene3D" id="3.40.630.30">
    <property type="match status" value="1"/>
</dbReference>
<dbReference type="GO" id="GO:0016747">
    <property type="term" value="F:acyltransferase activity, transferring groups other than amino-acyl groups"/>
    <property type="evidence" value="ECO:0007669"/>
    <property type="project" value="InterPro"/>
</dbReference>
<evidence type="ECO:0000259" key="3">
    <source>
        <dbReference type="PROSITE" id="PS51186"/>
    </source>
</evidence>
<evidence type="ECO:0000313" key="4">
    <source>
        <dbReference type="EMBL" id="KAB0587477.1"/>
    </source>
</evidence>
<accession>A0A6A1R4K0</accession>
<dbReference type="SUPFAM" id="SSF55729">
    <property type="entry name" value="Acyl-CoA N-acyltransferases (Nat)"/>
    <property type="match status" value="1"/>
</dbReference>
<dbReference type="RefSeq" id="WP_151043562.1">
    <property type="nucleotide sequence ID" value="NZ_VZOT01000003.1"/>
</dbReference>
<gene>
    <name evidence="4" type="ORF">F7P80_06835</name>
</gene>
<keyword evidence="2" id="KW-0012">Acyltransferase</keyword>
<dbReference type="Pfam" id="PF00583">
    <property type="entry name" value="Acetyltransf_1"/>
    <property type="match status" value="1"/>
</dbReference>
<feature type="domain" description="N-acetyltransferase" evidence="3">
    <location>
        <begin position="1"/>
        <end position="150"/>
    </location>
</feature>
<dbReference type="InterPro" id="IPR000182">
    <property type="entry name" value="GNAT_dom"/>
</dbReference>
<dbReference type="PANTHER" id="PTHR43800">
    <property type="entry name" value="PEPTIDYL-LYSINE N-ACETYLTRANSFERASE YJAB"/>
    <property type="match status" value="1"/>
</dbReference>
<proteinExistence type="predicted"/>
<evidence type="ECO:0000256" key="2">
    <source>
        <dbReference type="ARBA" id="ARBA00023315"/>
    </source>
</evidence>
<reference evidence="4" key="1">
    <citation type="submission" date="2019-09" db="EMBL/GenBank/DDBJ databases">
        <title>Draft genome sequences of 48 bacterial type strains from the CCUG.</title>
        <authorList>
            <person name="Tunovic T."/>
            <person name="Pineiro-Iglesias B."/>
            <person name="Unosson C."/>
            <person name="Inganas E."/>
            <person name="Ohlen M."/>
            <person name="Cardew S."/>
            <person name="Jensie-Markopoulos S."/>
            <person name="Salva-Serra F."/>
            <person name="Jaen-Luchoro D."/>
            <person name="Karlsson R."/>
            <person name="Svensson-Stadler L."/>
            <person name="Chun J."/>
            <person name="Moore E."/>
        </authorList>
    </citation>
    <scope>NUCLEOTIDE SEQUENCE</scope>
    <source>
        <strain evidence="4">CCUG 15333</strain>
    </source>
</reference>
<evidence type="ECO:0000256" key="1">
    <source>
        <dbReference type="ARBA" id="ARBA00022679"/>
    </source>
</evidence>
<dbReference type="AlphaFoldDB" id="A0A6A1R4K0"/>
<dbReference type="InterPro" id="IPR016181">
    <property type="entry name" value="Acyl_CoA_acyltransferase"/>
</dbReference>
<protein>
    <submittedName>
        <fullName evidence="4">GNAT family N-acetyltransferase</fullName>
    </submittedName>
</protein>
<dbReference type="PROSITE" id="PS51186">
    <property type="entry name" value="GNAT"/>
    <property type="match status" value="1"/>
</dbReference>
<name>A0A6A1R4K0_9BURK</name>
<keyword evidence="1 4" id="KW-0808">Transferase</keyword>
<dbReference type="PANTHER" id="PTHR43800:SF1">
    <property type="entry name" value="PEPTIDYL-LYSINE N-ACETYLTRANSFERASE YJAB"/>
    <property type="match status" value="1"/>
</dbReference>
<sequence length="172" mass="19333">MFIRVATLEDAAYLPRIEKSASELYRAIPHLDWLAAGQVIARAEHERLILKRSVWVAETSQDNLVGFLNAEVLNHELHIWELSVHGDWQRQGVGTGLLRSAYQYAVETGLAALTLTTFKDVPWCAPAYAKFGFKPVMNPVLHLRDALSAEAAHGLPVERRVAMRLPITRPEQ</sequence>
<dbReference type="EMBL" id="VZOT01000003">
    <property type="protein sequence ID" value="KAB0587477.1"/>
    <property type="molecule type" value="Genomic_DNA"/>
</dbReference>
<organism evidence="4">
    <name type="scientific">Comamonas kerstersii</name>
    <dbReference type="NCBI Taxonomy" id="225992"/>
    <lineage>
        <taxon>Bacteria</taxon>
        <taxon>Pseudomonadati</taxon>
        <taxon>Pseudomonadota</taxon>
        <taxon>Betaproteobacteria</taxon>
        <taxon>Burkholderiales</taxon>
        <taxon>Comamonadaceae</taxon>
        <taxon>Comamonas</taxon>
    </lineage>
</organism>